<dbReference type="Proteomes" id="UP001419910">
    <property type="component" value="Unassembled WGS sequence"/>
</dbReference>
<dbReference type="Gene3D" id="2.40.160.20">
    <property type="match status" value="1"/>
</dbReference>
<dbReference type="RefSeq" id="WP_343887782.1">
    <property type="nucleotide sequence ID" value="NZ_BAAAEH010000005.1"/>
</dbReference>
<dbReference type="PANTHER" id="PTHR37315">
    <property type="entry name" value="UPF0311 PROTEIN BLR7842"/>
    <property type="match status" value="1"/>
</dbReference>
<evidence type="ECO:0000256" key="1">
    <source>
        <dbReference type="HAMAP-Rule" id="MF_00775"/>
    </source>
</evidence>
<reference evidence="2 3" key="1">
    <citation type="submission" date="2024-05" db="EMBL/GenBank/DDBJ databases">
        <authorList>
            <person name="Liu Q."/>
            <person name="Xin Y.-H."/>
        </authorList>
    </citation>
    <scope>NUCLEOTIDE SEQUENCE [LARGE SCALE GENOMIC DNA]</scope>
    <source>
        <strain evidence="2 3">CGMCC 1.10181</strain>
    </source>
</reference>
<dbReference type="HAMAP" id="MF_00775">
    <property type="entry name" value="UPF0311"/>
    <property type="match status" value="1"/>
</dbReference>
<dbReference type="EMBL" id="JBDIME010000001">
    <property type="protein sequence ID" value="MEN2788212.1"/>
    <property type="molecule type" value="Genomic_DNA"/>
</dbReference>
<evidence type="ECO:0000313" key="3">
    <source>
        <dbReference type="Proteomes" id="UP001419910"/>
    </source>
</evidence>
<accession>A0ABU9XXF2</accession>
<organism evidence="2 3">
    <name type="scientific">Sphingomonas oligophenolica</name>
    <dbReference type="NCBI Taxonomy" id="301154"/>
    <lineage>
        <taxon>Bacteria</taxon>
        <taxon>Pseudomonadati</taxon>
        <taxon>Pseudomonadota</taxon>
        <taxon>Alphaproteobacteria</taxon>
        <taxon>Sphingomonadales</taxon>
        <taxon>Sphingomonadaceae</taxon>
        <taxon>Sphingomonas</taxon>
    </lineage>
</organism>
<keyword evidence="3" id="KW-1185">Reference proteome</keyword>
<proteinExistence type="inferred from homology"/>
<comment type="similarity">
    <text evidence="1">Belongs to the UPF0311 family.</text>
</comment>
<sequence length="164" mass="17657">MMAHLSEDLPEALRSVRTRPLFVLQLDVSALHAVGGPDGAPRRVAIVPSGRFDGERLSGVVLDGGSDWQTLRGDGATTLDVRLVLQSADGALIGMTYTGIRHGPPEILDRIAGGEAVDPDSYYFRISATFTASDPRYVWLNRILAVGTGHRIATGPIYSLFEIL</sequence>
<name>A0ABU9XXF2_9SPHN</name>
<dbReference type="Pfam" id="PF11578">
    <property type="entry name" value="DUF3237"/>
    <property type="match status" value="1"/>
</dbReference>
<gene>
    <name evidence="2" type="ORF">ABC974_01100</name>
</gene>
<protein>
    <recommendedName>
        <fullName evidence="1">UPF0311 protein ABC974_01100</fullName>
    </recommendedName>
</protein>
<evidence type="ECO:0000313" key="2">
    <source>
        <dbReference type="EMBL" id="MEN2788212.1"/>
    </source>
</evidence>
<dbReference type="InterPro" id="IPR020915">
    <property type="entry name" value="UPF0311"/>
</dbReference>
<dbReference type="PANTHER" id="PTHR37315:SF1">
    <property type="entry name" value="UPF0311 PROTEIN BLR7842"/>
    <property type="match status" value="1"/>
</dbReference>
<comment type="caution">
    <text evidence="2">The sequence shown here is derived from an EMBL/GenBank/DDBJ whole genome shotgun (WGS) entry which is preliminary data.</text>
</comment>